<name>A0A655BL48_SALET</name>
<sequence length="93" mass="10602">MTKQYLSIRNGDDIIMEYALIDDLRVLLSEDNLLRIHLIKTRHGLAGFAALARRITSGSYFILLFAPIDKKLHACRTILAAKTVMIRRAFISQ</sequence>
<dbReference type="Proteomes" id="UP000042394">
    <property type="component" value="Unassembled WGS sequence"/>
</dbReference>
<organism evidence="1 2">
    <name type="scientific">Salmonella enterica subsp. enterica serovar Bovismorbificans</name>
    <dbReference type="NCBI Taxonomy" id="58097"/>
    <lineage>
        <taxon>Bacteria</taxon>
        <taxon>Pseudomonadati</taxon>
        <taxon>Pseudomonadota</taxon>
        <taxon>Gammaproteobacteria</taxon>
        <taxon>Enterobacterales</taxon>
        <taxon>Enterobacteriaceae</taxon>
        <taxon>Salmonella</taxon>
    </lineage>
</organism>
<dbReference type="EMBL" id="CQPD01000001">
    <property type="protein sequence ID" value="CNT56583.1"/>
    <property type="molecule type" value="Genomic_DNA"/>
</dbReference>
<gene>
    <name evidence="1" type="ORF">ERS008207_00082</name>
</gene>
<accession>A0A655BL48</accession>
<evidence type="ECO:0000313" key="2">
    <source>
        <dbReference type="Proteomes" id="UP000042394"/>
    </source>
</evidence>
<evidence type="ECO:0000313" key="1">
    <source>
        <dbReference type="EMBL" id="CNT56583.1"/>
    </source>
</evidence>
<reference evidence="1 2" key="1">
    <citation type="submission" date="2015-03" db="EMBL/GenBank/DDBJ databases">
        <authorList>
            <consortium name="Pathogen Informatics"/>
        </authorList>
    </citation>
    <scope>NUCLEOTIDE SEQUENCE [LARGE SCALE GENOMIC DNA]</scope>
    <source>
        <strain evidence="1 2">D4891</strain>
    </source>
</reference>
<protein>
    <submittedName>
        <fullName evidence="1">Uncharacterized protein</fullName>
    </submittedName>
</protein>
<dbReference type="AlphaFoldDB" id="A0A655BL48"/>
<proteinExistence type="predicted"/>